<dbReference type="GO" id="GO:0015628">
    <property type="term" value="P:protein secretion by the type II secretion system"/>
    <property type="evidence" value="ECO:0007669"/>
    <property type="project" value="TreeGrafter"/>
</dbReference>
<dbReference type="SMART" id="SM00278">
    <property type="entry name" value="HhH1"/>
    <property type="match status" value="2"/>
</dbReference>
<feature type="domain" description="Helix-hairpin-helix DNA-binding motif class 1" evidence="2">
    <location>
        <begin position="303"/>
        <end position="322"/>
    </location>
</feature>
<dbReference type="Gene3D" id="1.10.150.320">
    <property type="entry name" value="Photosystem II 12 kDa extrinsic protein"/>
    <property type="match status" value="1"/>
</dbReference>
<name>A0A6G7Y378_9ACTN</name>
<dbReference type="PANTHER" id="PTHR21180">
    <property type="entry name" value="ENDONUCLEASE/EXONUCLEASE/PHOSPHATASE FAMILY DOMAIN-CONTAINING PROTEIN 1"/>
    <property type="match status" value="1"/>
</dbReference>
<dbReference type="GO" id="GO:0003677">
    <property type="term" value="F:DNA binding"/>
    <property type="evidence" value="ECO:0007669"/>
    <property type="project" value="InterPro"/>
</dbReference>
<sequence length="355" mass="36152">MSMLRPHRDPALGDVVRARLAALLDDLDGPVPADAAKPAARGTDEPAQFWAKPDEAAHLWAEADEPARLWEEGSWPEADPADADDGPRRLAAPARGGSRSRSPNAEVERGRRLPARKPPASDAPSTPFKTDRLAPGGRNSDPSPGPGRAARLASFTRRHLTVVAGLGLVGLVATLWGISQARAVPVEAPVATPIASASAPGPTSSPSPAPTLRVHVVGAVAHPGVVSLPEGARVEDAIAAAGGLLPEAKPGDLNLAEVIADGAQVAVGDAGRPGGEVRAGTGGGGAAPGTPGAKLDLNRATAEQLEALPGVGPVTAAGIMAWRAEHGRFTRVEELQEVDGIGAKTLEKLAPLVRV</sequence>
<dbReference type="PANTHER" id="PTHR21180:SF32">
    <property type="entry name" value="ENDONUCLEASE_EXONUCLEASE_PHOSPHATASE FAMILY DOMAIN-CONTAINING PROTEIN 1"/>
    <property type="match status" value="1"/>
</dbReference>
<dbReference type="KEGG" id="prv:G7070_00845"/>
<dbReference type="GO" id="GO:0006281">
    <property type="term" value="P:DNA repair"/>
    <property type="evidence" value="ECO:0007669"/>
    <property type="project" value="InterPro"/>
</dbReference>
<dbReference type="RefSeq" id="WP_166231102.1">
    <property type="nucleotide sequence ID" value="NZ_CP049865.1"/>
</dbReference>
<dbReference type="Pfam" id="PF10531">
    <property type="entry name" value="SLBB"/>
    <property type="match status" value="1"/>
</dbReference>
<proteinExistence type="predicted"/>
<dbReference type="GO" id="GO:0015627">
    <property type="term" value="C:type II protein secretion system complex"/>
    <property type="evidence" value="ECO:0007669"/>
    <property type="project" value="TreeGrafter"/>
</dbReference>
<evidence type="ECO:0000313" key="3">
    <source>
        <dbReference type="EMBL" id="QIK71098.1"/>
    </source>
</evidence>
<dbReference type="Proteomes" id="UP000501058">
    <property type="component" value="Chromosome"/>
</dbReference>
<feature type="region of interest" description="Disordered" evidence="1">
    <location>
        <begin position="272"/>
        <end position="292"/>
    </location>
</feature>
<dbReference type="AlphaFoldDB" id="A0A6G7Y378"/>
<protein>
    <recommendedName>
        <fullName evidence="2">Helix-hairpin-helix DNA-binding motif class 1 domain-containing protein</fullName>
    </recommendedName>
</protein>
<dbReference type="SUPFAM" id="SSF47781">
    <property type="entry name" value="RuvA domain 2-like"/>
    <property type="match status" value="1"/>
</dbReference>
<dbReference type="InterPro" id="IPR003583">
    <property type="entry name" value="Hlx-hairpin-Hlx_DNA-bd_motif"/>
</dbReference>
<gene>
    <name evidence="3" type="ORF">G7070_00845</name>
</gene>
<accession>A0A6G7Y378</accession>
<feature type="domain" description="Helix-hairpin-helix DNA-binding motif class 1" evidence="2">
    <location>
        <begin position="333"/>
        <end position="352"/>
    </location>
</feature>
<dbReference type="Gene3D" id="3.10.560.10">
    <property type="entry name" value="Outer membrane lipoprotein wza domain like"/>
    <property type="match status" value="1"/>
</dbReference>
<dbReference type="NCBIfam" id="TIGR00426">
    <property type="entry name" value="competence protein ComEA helix-hairpin-helix repeat region"/>
    <property type="match status" value="1"/>
</dbReference>
<keyword evidence="4" id="KW-1185">Reference proteome</keyword>
<evidence type="ECO:0000259" key="2">
    <source>
        <dbReference type="SMART" id="SM00278"/>
    </source>
</evidence>
<reference evidence="3 4" key="1">
    <citation type="submission" date="2020-03" db="EMBL/GenBank/DDBJ databases">
        <title>Propioniciclava sp. nov., isolated from Hydrophilus acuminatus.</title>
        <authorList>
            <person name="Hyun D.-W."/>
            <person name="Bae J.-W."/>
        </authorList>
    </citation>
    <scope>NUCLEOTIDE SEQUENCE [LARGE SCALE GENOMIC DNA]</scope>
    <source>
        <strain evidence="3 4">HDW11</strain>
    </source>
</reference>
<evidence type="ECO:0000313" key="4">
    <source>
        <dbReference type="Proteomes" id="UP000501058"/>
    </source>
</evidence>
<dbReference type="InterPro" id="IPR051675">
    <property type="entry name" value="Endo/Exo/Phosphatase_dom_1"/>
</dbReference>
<dbReference type="Pfam" id="PF12836">
    <property type="entry name" value="HHH_3"/>
    <property type="match status" value="1"/>
</dbReference>
<dbReference type="EMBL" id="CP049865">
    <property type="protein sequence ID" value="QIK71098.1"/>
    <property type="molecule type" value="Genomic_DNA"/>
</dbReference>
<dbReference type="InterPro" id="IPR004509">
    <property type="entry name" value="Competence_ComEA_HhH"/>
</dbReference>
<dbReference type="InterPro" id="IPR019554">
    <property type="entry name" value="Soluble_ligand-bd"/>
</dbReference>
<organism evidence="3 4">
    <name type="scientific">Propioniciclava coleopterorum</name>
    <dbReference type="NCBI Taxonomy" id="2714937"/>
    <lineage>
        <taxon>Bacteria</taxon>
        <taxon>Bacillati</taxon>
        <taxon>Actinomycetota</taxon>
        <taxon>Actinomycetes</taxon>
        <taxon>Propionibacteriales</taxon>
        <taxon>Propionibacteriaceae</taxon>
        <taxon>Propioniciclava</taxon>
    </lineage>
</organism>
<feature type="compositionally biased region" description="Low complexity" evidence="1">
    <location>
        <begin position="25"/>
        <end position="36"/>
    </location>
</feature>
<dbReference type="InterPro" id="IPR010994">
    <property type="entry name" value="RuvA_2-like"/>
</dbReference>
<feature type="compositionally biased region" description="Low complexity" evidence="1">
    <location>
        <begin position="89"/>
        <end position="103"/>
    </location>
</feature>
<feature type="region of interest" description="Disordered" evidence="1">
    <location>
        <begin position="25"/>
        <end position="150"/>
    </location>
</feature>
<evidence type="ECO:0000256" key="1">
    <source>
        <dbReference type="SAM" id="MobiDB-lite"/>
    </source>
</evidence>